<evidence type="ECO:0000259" key="1">
    <source>
        <dbReference type="Pfam" id="PF01425"/>
    </source>
</evidence>
<dbReference type="Pfam" id="PF01425">
    <property type="entry name" value="Amidase"/>
    <property type="match status" value="1"/>
</dbReference>
<dbReference type="RefSeq" id="WP_124935609.1">
    <property type="nucleotide sequence ID" value="NZ_RJVQ01000001.1"/>
</dbReference>
<comment type="caution">
    <text evidence="3">The sequence shown here is derived from an EMBL/GenBank/DDBJ whole genome shotgun (WGS) entry which is preliminary data.</text>
</comment>
<dbReference type="Proteomes" id="UP000281112">
    <property type="component" value="Unassembled WGS sequence"/>
</dbReference>
<dbReference type="Pfam" id="PF21986">
    <property type="entry name" value="AH_C"/>
    <property type="match status" value="1"/>
</dbReference>
<dbReference type="Gene3D" id="3.90.1300.10">
    <property type="entry name" value="Amidase signature (AS) domain"/>
    <property type="match status" value="1"/>
</dbReference>
<evidence type="ECO:0000313" key="3">
    <source>
        <dbReference type="EMBL" id="RQW64960.1"/>
    </source>
</evidence>
<organism evidence="3 4">
    <name type="scientific">Vibrio viridaestus</name>
    <dbReference type="NCBI Taxonomy" id="2487322"/>
    <lineage>
        <taxon>Bacteria</taxon>
        <taxon>Pseudomonadati</taxon>
        <taxon>Pseudomonadota</taxon>
        <taxon>Gammaproteobacteria</taxon>
        <taxon>Vibrionales</taxon>
        <taxon>Vibrionaceae</taxon>
        <taxon>Vibrio</taxon>
    </lineage>
</organism>
<dbReference type="InterPro" id="IPR036928">
    <property type="entry name" value="AS_sf"/>
</dbReference>
<dbReference type="EMBL" id="RJVQ01000001">
    <property type="protein sequence ID" value="RQW64960.1"/>
    <property type="molecule type" value="Genomic_DNA"/>
</dbReference>
<dbReference type="GO" id="GO:0004039">
    <property type="term" value="F:allophanate hydrolase activity"/>
    <property type="evidence" value="ECO:0007669"/>
    <property type="project" value="UniProtKB-EC"/>
</dbReference>
<proteinExistence type="predicted"/>
<dbReference type="InterPro" id="IPR053844">
    <property type="entry name" value="AH_C"/>
</dbReference>
<accession>A0A3N9TL03</accession>
<evidence type="ECO:0000259" key="2">
    <source>
        <dbReference type="Pfam" id="PF21986"/>
    </source>
</evidence>
<gene>
    <name evidence="3" type="primary">atzF</name>
    <name evidence="3" type="ORF">EES38_02685</name>
</gene>
<dbReference type="PANTHER" id="PTHR11895:SF169">
    <property type="entry name" value="GLUTAMYL-TRNA(GLN) AMIDOTRANSFERASE"/>
    <property type="match status" value="1"/>
</dbReference>
<dbReference type="SUPFAM" id="SSF75304">
    <property type="entry name" value="Amidase signature (AS) enzymes"/>
    <property type="match status" value="1"/>
</dbReference>
<dbReference type="InterPro" id="IPR023631">
    <property type="entry name" value="Amidase_dom"/>
</dbReference>
<name>A0A3N9TL03_9VIBR</name>
<keyword evidence="3" id="KW-0378">Hydrolase</keyword>
<dbReference type="NCBIfam" id="NF006043">
    <property type="entry name" value="PRK08186.1"/>
    <property type="match status" value="1"/>
</dbReference>
<protein>
    <submittedName>
        <fullName evidence="3">Allophanate hydrolase</fullName>
        <ecNumber evidence="3">3.5.1.54</ecNumber>
    </submittedName>
</protein>
<evidence type="ECO:0000313" key="4">
    <source>
        <dbReference type="Proteomes" id="UP000281112"/>
    </source>
</evidence>
<dbReference type="NCBIfam" id="TIGR02713">
    <property type="entry name" value="allophanate_hyd"/>
    <property type="match status" value="1"/>
</dbReference>
<dbReference type="AlphaFoldDB" id="A0A3N9TL03"/>
<dbReference type="InterPro" id="IPR014085">
    <property type="entry name" value="Allophanate_hydrolase"/>
</dbReference>
<feature type="domain" description="Amidase" evidence="1">
    <location>
        <begin position="29"/>
        <end position="434"/>
    </location>
</feature>
<dbReference type="Gene3D" id="1.20.58.1700">
    <property type="match status" value="1"/>
</dbReference>
<sequence length="584" mass="63884">MKDVLTIEQLLTAYKSGEVTVRDFLKQKHLAAQQDNHNAWISLISDVQLDSYIQNLESKEIEDLPLFGVPFAVKDNIDLQGLPTTAACKEFAYEPTDTAFVVQCLIDAGAVPLGKTNLDQFATGINGTRSPWGEGKNSFDPEYISGGSSSGSAISVALNQVFFSLGTDTAGSGRIPAGFNNLFGMKSTVGLLSCSGVVPACRTLDCVTLFTRSADDIRRLQEVVYVYDEQDDYSRVYTEKAIPDTFSQLRIGVPKKELLKFFGNDDYEKAFYIALAKLKSLGAELIEFDLEPFLETANLLYHGPWVAERYAAIESFFNDNEEACLPVIQTIIGSAKDYSAADTFKAMYQLKAYKAKCDKLLNTVDVVVTPTSGTTYTIAEMNADPIQLNTNLGYYTNFMNLLDYSALSLPSAFCDSGLPFGITLFGPAFIDKGLVRLAEQWQLANQLPLGATKQRLDEEYIDVMACGAHMSGLPLNYQLLELGGILKSTTKTADTYKLYALQGDIPRPGLVRTELGGASLEVEVWSMPKASLGQLLTQIPHPLGLGKVELNNGEWVTGFICENIGALSGTDITQTGGWRSYISK</sequence>
<keyword evidence="4" id="KW-1185">Reference proteome</keyword>
<dbReference type="EC" id="3.5.1.54" evidence="3"/>
<reference evidence="3 4" key="1">
    <citation type="submission" date="2018-11" db="EMBL/GenBank/DDBJ databases">
        <title>Vibrio LJC006 sp. nov., isolated from seawater during the bloom of the enteromorpha.</title>
        <authorList>
            <person name="Liang J."/>
        </authorList>
    </citation>
    <scope>NUCLEOTIDE SEQUENCE [LARGE SCALE GENOMIC DNA]</scope>
    <source>
        <strain evidence="3 4">LJC006</strain>
    </source>
</reference>
<dbReference type="InterPro" id="IPR000120">
    <property type="entry name" value="Amidase"/>
</dbReference>
<dbReference type="Gene3D" id="3.10.490.10">
    <property type="entry name" value="Gamma-glutamyl cyclotransferase-like"/>
    <property type="match status" value="1"/>
</dbReference>
<dbReference type="OrthoDB" id="8872210at2"/>
<feature type="domain" description="Allophanate hydrolase C-terminal" evidence="2">
    <location>
        <begin position="462"/>
        <end position="582"/>
    </location>
</feature>
<dbReference type="PANTHER" id="PTHR11895">
    <property type="entry name" value="TRANSAMIDASE"/>
    <property type="match status" value="1"/>
</dbReference>